<name>A0AC61R7C8_9FIRM</name>
<organism evidence="1 2">
    <name type="scientific">Dubosiella muris</name>
    <dbReference type="NCBI Taxonomy" id="3038133"/>
    <lineage>
        <taxon>Bacteria</taxon>
        <taxon>Bacillati</taxon>
        <taxon>Bacillota</taxon>
        <taxon>Erysipelotrichia</taxon>
        <taxon>Erysipelotrichales</taxon>
        <taxon>Erysipelotrichaceae</taxon>
        <taxon>Dubosiella</taxon>
    </lineage>
</organism>
<reference evidence="1" key="1">
    <citation type="submission" date="2019-04" db="EMBL/GenBank/DDBJ databases">
        <title>Microbes associate with the intestines of laboratory mice.</title>
        <authorList>
            <person name="Navarre W."/>
            <person name="Wong E."/>
            <person name="Huang K."/>
            <person name="Tropini C."/>
            <person name="Ng K."/>
            <person name="Yu B."/>
        </authorList>
    </citation>
    <scope>NUCLEOTIDE SEQUENCE</scope>
    <source>
        <strain evidence="1">NM09_H32</strain>
    </source>
</reference>
<dbReference type="Proteomes" id="UP000308836">
    <property type="component" value="Unassembled WGS sequence"/>
</dbReference>
<evidence type="ECO:0000313" key="2">
    <source>
        <dbReference type="Proteomes" id="UP000308836"/>
    </source>
</evidence>
<evidence type="ECO:0000313" key="1">
    <source>
        <dbReference type="EMBL" id="TGY65969.1"/>
    </source>
</evidence>
<sequence>MTKNQFIEALHQTGVDLTDRQIAQFEQYMKLLQQWNEKMNLTAITEENEVWEKHFYDSILPFASLRPTSMCDVGSGAGFPGIPVKIAFPDCDMTLLEPLQKRCRFLSEVVDQLGLQKVTIANARAEDYVKEHRDSFQIVCARAVAKLSVLLELCVPLLKMDGIMVALKGKNGDEELKAAQKAIRELGIQLVREEKTTIEDGASRINFYFKKTRPTPKKYPRAYGQIKKKPLEEETWEK</sequence>
<gene>
    <name evidence="1" type="primary">rsmG</name>
    <name evidence="1" type="ORF">E5336_06540</name>
</gene>
<comment type="caution">
    <text evidence="1">The sequence shown here is derived from an EMBL/GenBank/DDBJ whole genome shotgun (WGS) entry which is preliminary data.</text>
</comment>
<dbReference type="EMBL" id="SRYG01000011">
    <property type="protein sequence ID" value="TGY65969.1"/>
    <property type="molecule type" value="Genomic_DNA"/>
</dbReference>
<proteinExistence type="predicted"/>
<keyword evidence="2" id="KW-1185">Reference proteome</keyword>
<protein>
    <submittedName>
        <fullName evidence="1">16S rRNA (Guanine(527)-N(7))-methyltransferase RsmG</fullName>
    </submittedName>
</protein>
<accession>A0AC61R7C8</accession>